<keyword evidence="2" id="KW-0732">Signal</keyword>
<sequence>MRIFVFALMMAALFFGCLGGGQTKQSRQMSDRVGDQSRVMPMKSREGNWTKAAQGHGAAGPMSPEELARMEKASAPGANLSRDGGAPIP</sequence>
<evidence type="ECO:0000313" key="4">
    <source>
        <dbReference type="Proteomes" id="UP001379533"/>
    </source>
</evidence>
<organism evidence="3 4">
    <name type="scientific">Pendulispora brunnea</name>
    <dbReference type="NCBI Taxonomy" id="2905690"/>
    <lineage>
        <taxon>Bacteria</taxon>
        <taxon>Pseudomonadati</taxon>
        <taxon>Myxococcota</taxon>
        <taxon>Myxococcia</taxon>
        <taxon>Myxococcales</taxon>
        <taxon>Sorangiineae</taxon>
        <taxon>Pendulisporaceae</taxon>
        <taxon>Pendulispora</taxon>
    </lineage>
</organism>
<dbReference type="RefSeq" id="WP_394845039.1">
    <property type="nucleotide sequence ID" value="NZ_CP089982.1"/>
</dbReference>
<feature type="chain" id="PRO_5046409982" description="Lipoprotein" evidence="2">
    <location>
        <begin position="20"/>
        <end position="89"/>
    </location>
</feature>
<keyword evidence="4" id="KW-1185">Reference proteome</keyword>
<protein>
    <recommendedName>
        <fullName evidence="5">Lipoprotein</fullName>
    </recommendedName>
</protein>
<evidence type="ECO:0000313" key="3">
    <source>
        <dbReference type="EMBL" id="WXA94433.1"/>
    </source>
</evidence>
<dbReference type="PROSITE" id="PS51257">
    <property type="entry name" value="PROKAR_LIPOPROTEIN"/>
    <property type="match status" value="1"/>
</dbReference>
<proteinExistence type="predicted"/>
<evidence type="ECO:0008006" key="5">
    <source>
        <dbReference type="Google" id="ProtNLM"/>
    </source>
</evidence>
<feature type="region of interest" description="Disordered" evidence="1">
    <location>
        <begin position="21"/>
        <end position="89"/>
    </location>
</feature>
<accession>A0ABZ2KAP7</accession>
<name>A0ABZ2KAP7_9BACT</name>
<feature type="signal peptide" evidence="2">
    <location>
        <begin position="1"/>
        <end position="19"/>
    </location>
</feature>
<evidence type="ECO:0000256" key="2">
    <source>
        <dbReference type="SAM" id="SignalP"/>
    </source>
</evidence>
<gene>
    <name evidence="3" type="ORF">LZC95_49305</name>
</gene>
<reference evidence="3 4" key="1">
    <citation type="submission" date="2021-12" db="EMBL/GenBank/DDBJ databases">
        <title>Discovery of the Pendulisporaceae a myxobacterial family with distinct sporulation behavior and unique specialized metabolism.</title>
        <authorList>
            <person name="Garcia R."/>
            <person name="Popoff A."/>
            <person name="Bader C.D."/>
            <person name="Loehr J."/>
            <person name="Walesch S."/>
            <person name="Walt C."/>
            <person name="Boldt J."/>
            <person name="Bunk B."/>
            <person name="Haeckl F.J.F.P.J."/>
            <person name="Gunesch A.P."/>
            <person name="Birkelbach J."/>
            <person name="Nuebel U."/>
            <person name="Pietschmann T."/>
            <person name="Bach T."/>
            <person name="Mueller R."/>
        </authorList>
    </citation>
    <scope>NUCLEOTIDE SEQUENCE [LARGE SCALE GENOMIC DNA]</scope>
    <source>
        <strain evidence="3 4">MSr12523</strain>
    </source>
</reference>
<dbReference type="EMBL" id="CP089982">
    <property type="protein sequence ID" value="WXA94433.1"/>
    <property type="molecule type" value="Genomic_DNA"/>
</dbReference>
<evidence type="ECO:0000256" key="1">
    <source>
        <dbReference type="SAM" id="MobiDB-lite"/>
    </source>
</evidence>
<dbReference type="Proteomes" id="UP001379533">
    <property type="component" value="Chromosome"/>
</dbReference>